<protein>
    <recommendedName>
        <fullName evidence="5">HTH lysR-type domain-containing protein</fullName>
    </recommendedName>
</protein>
<comment type="caution">
    <text evidence="6">The sequence shown here is derived from an EMBL/GenBank/DDBJ whole genome shotgun (WGS) entry which is preliminary data.</text>
</comment>
<dbReference type="InterPro" id="IPR036388">
    <property type="entry name" value="WH-like_DNA-bd_sf"/>
</dbReference>
<evidence type="ECO:0000256" key="3">
    <source>
        <dbReference type="ARBA" id="ARBA00023125"/>
    </source>
</evidence>
<dbReference type="Gene3D" id="3.40.190.290">
    <property type="match status" value="1"/>
</dbReference>
<dbReference type="Gene3D" id="1.10.10.10">
    <property type="entry name" value="Winged helix-like DNA-binding domain superfamily/Winged helix DNA-binding domain"/>
    <property type="match status" value="1"/>
</dbReference>
<dbReference type="InterPro" id="IPR005119">
    <property type="entry name" value="LysR_subst-bd"/>
</dbReference>
<keyword evidence="3" id="KW-0238">DNA-binding</keyword>
<accession>A0ABP9QMW2</accession>
<keyword evidence="4" id="KW-0804">Transcription</keyword>
<dbReference type="PANTHER" id="PTHR30126">
    <property type="entry name" value="HTH-TYPE TRANSCRIPTIONAL REGULATOR"/>
    <property type="match status" value="1"/>
</dbReference>
<dbReference type="SUPFAM" id="SSF53850">
    <property type="entry name" value="Periplasmic binding protein-like II"/>
    <property type="match status" value="1"/>
</dbReference>
<dbReference type="Pfam" id="PF03466">
    <property type="entry name" value="LysR_substrate"/>
    <property type="match status" value="1"/>
</dbReference>
<name>A0ABP9QMW2_9PSEU</name>
<feature type="domain" description="HTH lysR-type" evidence="5">
    <location>
        <begin position="1"/>
        <end position="60"/>
    </location>
</feature>
<dbReference type="EMBL" id="BAABJP010000030">
    <property type="protein sequence ID" value="GAA5164640.1"/>
    <property type="molecule type" value="Genomic_DNA"/>
</dbReference>
<keyword evidence="7" id="KW-1185">Reference proteome</keyword>
<dbReference type="InterPro" id="IPR036390">
    <property type="entry name" value="WH_DNA-bd_sf"/>
</dbReference>
<dbReference type="Pfam" id="PF00126">
    <property type="entry name" value="HTH_1"/>
    <property type="match status" value="1"/>
</dbReference>
<keyword evidence="2" id="KW-0805">Transcription regulation</keyword>
<reference evidence="7" key="1">
    <citation type="journal article" date="2019" name="Int. J. Syst. Evol. Microbiol.">
        <title>The Global Catalogue of Microorganisms (GCM) 10K type strain sequencing project: providing services to taxonomists for standard genome sequencing and annotation.</title>
        <authorList>
            <consortium name="The Broad Institute Genomics Platform"/>
            <consortium name="The Broad Institute Genome Sequencing Center for Infectious Disease"/>
            <person name="Wu L."/>
            <person name="Ma J."/>
        </authorList>
    </citation>
    <scope>NUCLEOTIDE SEQUENCE [LARGE SCALE GENOMIC DNA]</scope>
    <source>
        <strain evidence="7">JCM 18303</strain>
    </source>
</reference>
<evidence type="ECO:0000256" key="4">
    <source>
        <dbReference type="ARBA" id="ARBA00023163"/>
    </source>
</evidence>
<evidence type="ECO:0000313" key="6">
    <source>
        <dbReference type="EMBL" id="GAA5164640.1"/>
    </source>
</evidence>
<dbReference type="InterPro" id="IPR000847">
    <property type="entry name" value="LysR_HTH_N"/>
</dbReference>
<gene>
    <name evidence="6" type="ORF">GCM10023321_53400</name>
</gene>
<evidence type="ECO:0000256" key="2">
    <source>
        <dbReference type="ARBA" id="ARBA00023015"/>
    </source>
</evidence>
<dbReference type="PANTHER" id="PTHR30126:SF98">
    <property type="entry name" value="HTH-TYPE TRANSCRIPTIONAL ACTIVATOR BAUR"/>
    <property type="match status" value="1"/>
</dbReference>
<comment type="similarity">
    <text evidence="1">Belongs to the LysR transcriptional regulatory family.</text>
</comment>
<organism evidence="6 7">
    <name type="scientific">Pseudonocardia eucalypti</name>
    <dbReference type="NCBI Taxonomy" id="648755"/>
    <lineage>
        <taxon>Bacteria</taxon>
        <taxon>Bacillati</taxon>
        <taxon>Actinomycetota</taxon>
        <taxon>Actinomycetes</taxon>
        <taxon>Pseudonocardiales</taxon>
        <taxon>Pseudonocardiaceae</taxon>
        <taxon>Pseudonocardia</taxon>
    </lineage>
</organism>
<dbReference type="SUPFAM" id="SSF46785">
    <property type="entry name" value="Winged helix' DNA-binding domain"/>
    <property type="match status" value="1"/>
</dbReference>
<dbReference type="RefSeq" id="WP_185062433.1">
    <property type="nucleotide sequence ID" value="NZ_BAABJP010000030.1"/>
</dbReference>
<dbReference type="PROSITE" id="PS50931">
    <property type="entry name" value="HTH_LYSR"/>
    <property type="match status" value="1"/>
</dbReference>
<proteinExistence type="inferred from homology"/>
<dbReference type="CDD" id="cd05466">
    <property type="entry name" value="PBP2_LTTR_substrate"/>
    <property type="match status" value="1"/>
</dbReference>
<sequence length="298" mass="33003">MGLDLFKLRVFVTVVDRRGYSAAADHLGLSQGTVSFHVHGLERQLGTPLVRYEHREIRLTPAGEQVYRRAVRMLRDERQLLRSIRTGHEGQVSLGASIAFEQPFFFEQVLVPYRQARPGVLASVRFGPSVGLAEQVLDHGLDLAYAIGWQVPGGVRFEALHDAEYVLVVARSHPLASAEKVTVEAVSRAGLITAPLNDVEWVHYENVLRELGLRASDVRLEVDGMQARVLAARAGMGVLGMFRPPYARLDDDALCRLDLGRSAPVVRVGLLHRRAERPSPAVRDLADRIRQLARAGSS</sequence>
<dbReference type="Proteomes" id="UP001428817">
    <property type="component" value="Unassembled WGS sequence"/>
</dbReference>
<evidence type="ECO:0000313" key="7">
    <source>
        <dbReference type="Proteomes" id="UP001428817"/>
    </source>
</evidence>
<evidence type="ECO:0000259" key="5">
    <source>
        <dbReference type="PROSITE" id="PS50931"/>
    </source>
</evidence>
<evidence type="ECO:0000256" key="1">
    <source>
        <dbReference type="ARBA" id="ARBA00009437"/>
    </source>
</evidence>